<dbReference type="EMBL" id="DVJQ01000018">
    <property type="protein sequence ID" value="HIS73777.1"/>
    <property type="molecule type" value="Genomic_DNA"/>
</dbReference>
<reference evidence="1" key="1">
    <citation type="submission" date="2020-10" db="EMBL/GenBank/DDBJ databases">
        <authorList>
            <person name="Gilroy R."/>
        </authorList>
    </citation>
    <scope>NUCLEOTIDE SEQUENCE</scope>
    <source>
        <strain evidence="1">CHK152-2871</strain>
    </source>
</reference>
<comment type="caution">
    <text evidence="1">The sequence shown here is derived from an EMBL/GenBank/DDBJ whole genome shotgun (WGS) entry which is preliminary data.</text>
</comment>
<dbReference type="Proteomes" id="UP000886865">
    <property type="component" value="Unassembled WGS sequence"/>
</dbReference>
<evidence type="ECO:0000313" key="2">
    <source>
        <dbReference type="Proteomes" id="UP000886865"/>
    </source>
</evidence>
<protein>
    <submittedName>
        <fullName evidence="1">Uncharacterized protein</fullName>
    </submittedName>
</protein>
<reference evidence="1" key="2">
    <citation type="journal article" date="2021" name="PeerJ">
        <title>Extensive microbial diversity within the chicken gut microbiome revealed by metagenomics and culture.</title>
        <authorList>
            <person name="Gilroy R."/>
            <person name="Ravi A."/>
            <person name="Getino M."/>
            <person name="Pursley I."/>
            <person name="Horton D.L."/>
            <person name="Alikhan N.F."/>
            <person name="Baker D."/>
            <person name="Gharbi K."/>
            <person name="Hall N."/>
            <person name="Watson M."/>
            <person name="Adriaenssens E.M."/>
            <person name="Foster-Nyarko E."/>
            <person name="Jarju S."/>
            <person name="Secka A."/>
            <person name="Antonio M."/>
            <person name="Oren A."/>
            <person name="Chaudhuri R.R."/>
            <person name="La Ragione R."/>
            <person name="Hildebrand F."/>
            <person name="Pallen M.J."/>
        </authorList>
    </citation>
    <scope>NUCLEOTIDE SEQUENCE</scope>
    <source>
        <strain evidence="1">CHK152-2871</strain>
    </source>
</reference>
<name>A0A9D1JXL0_9BACT</name>
<organism evidence="1 2">
    <name type="scientific">Candidatus Galligastranaerophilus intestinavium</name>
    <dbReference type="NCBI Taxonomy" id="2840836"/>
    <lineage>
        <taxon>Bacteria</taxon>
        <taxon>Candidatus Galligastranaerophilus</taxon>
    </lineage>
</organism>
<dbReference type="AlphaFoldDB" id="A0A9D1JXL0"/>
<evidence type="ECO:0000313" key="1">
    <source>
        <dbReference type="EMBL" id="HIS73777.1"/>
    </source>
</evidence>
<sequence length="144" mass="15927">MQKISPLRASVAKAFNDFKANRLKKSEDSQNLHTNPFGITFKGVLLQSDVFESSTAAQKPAIKDRLASGTKLLASAWVGTINKFNSMKSAAISFGKKIKDSAKNTIDMLNNTNVEFDVFKYNVSRLQKQPVAELESMLRNELGV</sequence>
<proteinExistence type="predicted"/>
<gene>
    <name evidence="1" type="ORF">IAA86_02005</name>
</gene>
<accession>A0A9D1JXL0</accession>